<dbReference type="InterPro" id="IPR011059">
    <property type="entry name" value="Metal-dep_hydrolase_composite"/>
</dbReference>
<evidence type="ECO:0000256" key="5">
    <source>
        <dbReference type="ARBA" id="ARBA00022801"/>
    </source>
</evidence>
<sequence length="454" mass="50377">MKILIKNAIIANEGKQNPGSVLIENEQIAEIFEGTDENLLPDDADQTVDASGMYLLPGVIDDHVHFREPGLTHKADIESESRAAAAGGVTSFMDMPNVKPLTTNLENLEEKFHLAAEKSRVNYSFFFGATNNNADLLPQLDPKKICGVKLFMGSSTGNMLVDQKEALYEVFRKSPMLIMTHCEDSGIISQNLNRCKELYGEDPSVEHHPEIRSEEACYRSSALAVSLARETGARLHIAHISTARELDLLSNEALDNAYSGHPRKQITGEACVAHLMYTQDDYQTLGTRIKCNPAIKTPADRDALRQALTDGRIDVVGTDHAPHLLQEKNGGCVKAVSGMPMVQFSLNCMLELADQGVLPLKRVVDLMAHGPATLFDISRRGFIRKGYFADLVLVQPELPWTVTTDCILSKCGWSPLEGHTFNWKVKYTFCNGHLLYQNGQIDEQYRGKALTFER</sequence>
<dbReference type="InterPro" id="IPR050138">
    <property type="entry name" value="DHOase/Allantoinase_Hydrolase"/>
</dbReference>
<comment type="caution">
    <text evidence="7">The sequence shown here is derived from an EMBL/GenBank/DDBJ whole genome shotgun (WGS) entry which is preliminary data.</text>
</comment>
<dbReference type="GO" id="GO:0006145">
    <property type="term" value="P:purine nucleobase catabolic process"/>
    <property type="evidence" value="ECO:0007669"/>
    <property type="project" value="TreeGrafter"/>
</dbReference>
<evidence type="ECO:0000256" key="1">
    <source>
        <dbReference type="ARBA" id="ARBA00001947"/>
    </source>
</evidence>
<name>A0A9E2L767_9BACT</name>
<proteinExistence type="inferred from homology"/>
<dbReference type="Gene3D" id="3.20.20.140">
    <property type="entry name" value="Metal-dependent hydrolases"/>
    <property type="match status" value="1"/>
</dbReference>
<evidence type="ECO:0000259" key="6">
    <source>
        <dbReference type="Pfam" id="PF01979"/>
    </source>
</evidence>
<dbReference type="PROSITE" id="PS00483">
    <property type="entry name" value="DIHYDROOROTASE_2"/>
    <property type="match status" value="1"/>
</dbReference>
<gene>
    <name evidence="7" type="ORF">H9789_08755</name>
</gene>
<dbReference type="InterPro" id="IPR002195">
    <property type="entry name" value="Dihydroorotase_CS"/>
</dbReference>
<dbReference type="AlphaFoldDB" id="A0A9E2L767"/>
<dbReference type="GO" id="GO:0004151">
    <property type="term" value="F:dihydroorotase activity"/>
    <property type="evidence" value="ECO:0007669"/>
    <property type="project" value="UniProtKB-EC"/>
</dbReference>
<dbReference type="EMBL" id="JAHLFU010000184">
    <property type="protein sequence ID" value="MBU3853884.1"/>
    <property type="molecule type" value="Genomic_DNA"/>
</dbReference>
<protein>
    <submittedName>
        <fullName evidence="7">Dihydroorotase</fullName>
        <ecNumber evidence="7">3.5.2.3</ecNumber>
    </submittedName>
</protein>
<evidence type="ECO:0000313" key="8">
    <source>
        <dbReference type="Proteomes" id="UP000823865"/>
    </source>
</evidence>
<feature type="domain" description="Amidohydrolase-related" evidence="6">
    <location>
        <begin position="54"/>
        <end position="434"/>
    </location>
</feature>
<dbReference type="Gene3D" id="2.30.40.10">
    <property type="entry name" value="Urease, subunit C, domain 1"/>
    <property type="match status" value="1"/>
</dbReference>
<evidence type="ECO:0000256" key="4">
    <source>
        <dbReference type="ARBA" id="ARBA00022723"/>
    </source>
</evidence>
<comment type="similarity">
    <text evidence="3">Belongs to the metallo-dependent hydrolases superfamily. DHOase family. Class I DHOase subfamily.</text>
</comment>
<organism evidence="7 8">
    <name type="scientific">Candidatus Paraprevotella stercoravium</name>
    <dbReference type="NCBI Taxonomy" id="2838725"/>
    <lineage>
        <taxon>Bacteria</taxon>
        <taxon>Pseudomonadati</taxon>
        <taxon>Bacteroidota</taxon>
        <taxon>Bacteroidia</taxon>
        <taxon>Bacteroidales</taxon>
        <taxon>Prevotellaceae</taxon>
        <taxon>Paraprevotella</taxon>
    </lineage>
</organism>
<dbReference type="EC" id="3.5.2.3" evidence="7"/>
<dbReference type="SUPFAM" id="SSF51556">
    <property type="entry name" value="Metallo-dependent hydrolases"/>
    <property type="match status" value="1"/>
</dbReference>
<evidence type="ECO:0000256" key="3">
    <source>
        <dbReference type="ARBA" id="ARBA00010286"/>
    </source>
</evidence>
<evidence type="ECO:0000256" key="2">
    <source>
        <dbReference type="ARBA" id="ARBA00002368"/>
    </source>
</evidence>
<dbReference type="NCBIfam" id="NF006688">
    <property type="entry name" value="PRK09236.1"/>
    <property type="match status" value="1"/>
</dbReference>
<reference evidence="7" key="1">
    <citation type="journal article" date="2021" name="PeerJ">
        <title>Extensive microbial diversity within the chicken gut microbiome revealed by metagenomics and culture.</title>
        <authorList>
            <person name="Gilroy R."/>
            <person name="Ravi A."/>
            <person name="Getino M."/>
            <person name="Pursley I."/>
            <person name="Horton D.L."/>
            <person name="Alikhan N.F."/>
            <person name="Baker D."/>
            <person name="Gharbi K."/>
            <person name="Hall N."/>
            <person name="Watson M."/>
            <person name="Adriaenssens E.M."/>
            <person name="Foster-Nyarko E."/>
            <person name="Jarju S."/>
            <person name="Secka A."/>
            <person name="Antonio M."/>
            <person name="Oren A."/>
            <person name="Chaudhuri R.R."/>
            <person name="La Ragione R."/>
            <person name="Hildebrand F."/>
            <person name="Pallen M.J."/>
        </authorList>
    </citation>
    <scope>NUCLEOTIDE SEQUENCE</scope>
    <source>
        <strain evidence="7">G3-2149</strain>
    </source>
</reference>
<keyword evidence="5 7" id="KW-0378">Hydrolase</keyword>
<dbReference type="GO" id="GO:0046872">
    <property type="term" value="F:metal ion binding"/>
    <property type="evidence" value="ECO:0007669"/>
    <property type="project" value="UniProtKB-KW"/>
</dbReference>
<dbReference type="InterPro" id="IPR032466">
    <property type="entry name" value="Metal_Hydrolase"/>
</dbReference>
<reference evidence="7" key="2">
    <citation type="submission" date="2021-04" db="EMBL/GenBank/DDBJ databases">
        <authorList>
            <person name="Gilroy R."/>
        </authorList>
    </citation>
    <scope>NUCLEOTIDE SEQUENCE</scope>
    <source>
        <strain evidence="7">G3-2149</strain>
    </source>
</reference>
<dbReference type="Proteomes" id="UP000823865">
    <property type="component" value="Unassembled WGS sequence"/>
</dbReference>
<evidence type="ECO:0000313" key="7">
    <source>
        <dbReference type="EMBL" id="MBU3853884.1"/>
    </source>
</evidence>
<dbReference type="PANTHER" id="PTHR43668:SF4">
    <property type="entry name" value="ALLANTOINASE"/>
    <property type="match status" value="1"/>
</dbReference>
<dbReference type="InterPro" id="IPR006680">
    <property type="entry name" value="Amidohydro-rel"/>
</dbReference>
<dbReference type="Pfam" id="PF01979">
    <property type="entry name" value="Amidohydro_1"/>
    <property type="match status" value="1"/>
</dbReference>
<comment type="cofactor">
    <cofactor evidence="1">
        <name>Zn(2+)</name>
        <dbReference type="ChEBI" id="CHEBI:29105"/>
    </cofactor>
</comment>
<accession>A0A9E2L767</accession>
<keyword evidence="4" id="KW-0479">Metal-binding</keyword>
<dbReference type="PANTHER" id="PTHR43668">
    <property type="entry name" value="ALLANTOINASE"/>
    <property type="match status" value="1"/>
</dbReference>
<comment type="function">
    <text evidence="2">Catalyzes the reversible cyclization of carbamoyl aspartate to dihydroorotate.</text>
</comment>
<dbReference type="SUPFAM" id="SSF51338">
    <property type="entry name" value="Composite domain of metallo-dependent hydrolases"/>
    <property type="match status" value="1"/>
</dbReference>
<dbReference type="CDD" id="cd01318">
    <property type="entry name" value="DHOase_IIb"/>
    <property type="match status" value="1"/>
</dbReference>
<dbReference type="GO" id="GO:0004038">
    <property type="term" value="F:allantoinase activity"/>
    <property type="evidence" value="ECO:0007669"/>
    <property type="project" value="TreeGrafter"/>
</dbReference>
<dbReference type="GO" id="GO:0005737">
    <property type="term" value="C:cytoplasm"/>
    <property type="evidence" value="ECO:0007669"/>
    <property type="project" value="TreeGrafter"/>
</dbReference>